<dbReference type="NCBIfam" id="NF004016">
    <property type="entry name" value="PRK05478.1"/>
    <property type="match status" value="1"/>
</dbReference>
<comment type="cofactor">
    <cofactor evidence="12">
        <name>[4Fe-4S] cluster</name>
        <dbReference type="ChEBI" id="CHEBI:49883"/>
    </cofactor>
    <text evidence="12">Binds 1 [4Fe-4S] cluster per subunit.</text>
</comment>
<dbReference type="OrthoDB" id="9802769at2"/>
<evidence type="ECO:0000256" key="6">
    <source>
        <dbReference type="ARBA" id="ARBA00022605"/>
    </source>
</evidence>
<evidence type="ECO:0000313" key="16">
    <source>
        <dbReference type="Proteomes" id="UP000005087"/>
    </source>
</evidence>
<comment type="pathway">
    <text evidence="3 12">Amino-acid biosynthesis; L-leucine biosynthesis; L-leucine from 3-methyl-2-oxobutanoate: step 2/4.</text>
</comment>
<dbReference type="PRINTS" id="PR00415">
    <property type="entry name" value="ACONITASE"/>
</dbReference>
<feature type="domain" description="Aconitase/3-isopropylmalate dehydratase large subunit alpha/beta/alpha" evidence="14">
    <location>
        <begin position="11"/>
        <end position="462"/>
    </location>
</feature>
<dbReference type="InterPro" id="IPR015931">
    <property type="entry name" value="Acnase/IPM_dHydase_lsu_aba_1/3"/>
</dbReference>
<dbReference type="UniPathway" id="UPA00946"/>
<keyword evidence="16" id="KW-1185">Reference proteome</keyword>
<dbReference type="AlphaFoldDB" id="I1CYZ4"/>
<dbReference type="InterPro" id="IPR018136">
    <property type="entry name" value="Aconitase_4Fe-4S_BS"/>
</dbReference>
<dbReference type="eggNOG" id="COG0065">
    <property type="taxonomic scope" value="Bacteria"/>
</dbReference>
<dbReference type="Gene3D" id="3.30.499.10">
    <property type="entry name" value="Aconitase, domain 3"/>
    <property type="match status" value="2"/>
</dbReference>
<evidence type="ECO:0000313" key="15">
    <source>
        <dbReference type="EMBL" id="EIE97918.1"/>
    </source>
</evidence>
<keyword evidence="7 12" id="KW-0479">Metal-binding</keyword>
<dbReference type="EC" id="4.2.1.33" evidence="12"/>
<dbReference type="HAMAP" id="MF_01026">
    <property type="entry name" value="LeuC_type1"/>
    <property type="match status" value="1"/>
</dbReference>
<evidence type="ECO:0000256" key="7">
    <source>
        <dbReference type="ARBA" id="ARBA00022723"/>
    </source>
</evidence>
<evidence type="ECO:0000256" key="3">
    <source>
        <dbReference type="ARBA" id="ARBA00004729"/>
    </source>
</evidence>
<accession>I1CYZ4</accession>
<evidence type="ECO:0000256" key="1">
    <source>
        <dbReference type="ARBA" id="ARBA00000491"/>
    </source>
</evidence>
<dbReference type="NCBIfam" id="NF009116">
    <property type="entry name" value="PRK12466.1"/>
    <property type="match status" value="1"/>
</dbReference>
<dbReference type="PANTHER" id="PTHR43822">
    <property type="entry name" value="HOMOACONITASE, MITOCHONDRIAL-RELATED"/>
    <property type="match status" value="1"/>
</dbReference>
<evidence type="ECO:0000256" key="2">
    <source>
        <dbReference type="ARBA" id="ARBA00002695"/>
    </source>
</evidence>
<keyword evidence="5 12" id="KW-0004">4Fe-4S</keyword>
<dbReference type="HOGENOM" id="CLU_006714_3_4_11"/>
<name>I1CYZ4_9PSEU</name>
<dbReference type="InterPro" id="IPR004430">
    <property type="entry name" value="3-IsopropMal_deHydase_lsu"/>
</dbReference>
<evidence type="ECO:0000256" key="4">
    <source>
        <dbReference type="ARBA" id="ARBA00022430"/>
    </source>
</evidence>
<dbReference type="NCBIfam" id="TIGR00170">
    <property type="entry name" value="leuC"/>
    <property type="match status" value="1"/>
</dbReference>
<gene>
    <name evidence="12" type="primary">leuC</name>
    <name evidence="15" type="ORF">SacglDRAFT_00983</name>
</gene>
<evidence type="ECO:0000256" key="5">
    <source>
        <dbReference type="ARBA" id="ARBA00022485"/>
    </source>
</evidence>
<evidence type="ECO:0000256" key="13">
    <source>
        <dbReference type="SAM" id="MobiDB-lite"/>
    </source>
</evidence>
<dbReference type="RefSeq" id="WP_005462200.1">
    <property type="nucleotide sequence ID" value="NZ_CM001484.1"/>
</dbReference>
<dbReference type="SUPFAM" id="SSF53732">
    <property type="entry name" value="Aconitase iron-sulfur domain"/>
    <property type="match status" value="1"/>
</dbReference>
<dbReference type="GO" id="GO:0003861">
    <property type="term" value="F:3-isopropylmalate dehydratase activity"/>
    <property type="evidence" value="ECO:0007669"/>
    <property type="project" value="UniProtKB-UniRule"/>
</dbReference>
<dbReference type="InterPro" id="IPR036008">
    <property type="entry name" value="Aconitase_4Fe-4S_dom"/>
</dbReference>
<dbReference type="Proteomes" id="UP000005087">
    <property type="component" value="Chromosome"/>
</dbReference>
<dbReference type="PROSITE" id="PS01244">
    <property type="entry name" value="ACONITASE_2"/>
    <property type="match status" value="1"/>
</dbReference>
<dbReference type="InterPro" id="IPR001030">
    <property type="entry name" value="Acoase/IPM_deHydtase_lsu_aba"/>
</dbReference>
<dbReference type="InterPro" id="IPR033941">
    <property type="entry name" value="IPMI_cat"/>
</dbReference>
<dbReference type="PANTHER" id="PTHR43822:SF9">
    <property type="entry name" value="3-ISOPROPYLMALATE DEHYDRATASE"/>
    <property type="match status" value="1"/>
</dbReference>
<reference evidence="16" key="2">
    <citation type="submission" date="2012-01" db="EMBL/GenBank/DDBJ databases">
        <title>Noncontiguous Finished sequence of chromosome of Saccharomonospora glauca K62.</title>
        <authorList>
            <consortium name="US DOE Joint Genome Institute"/>
            <person name="Lucas S."/>
            <person name="Han J."/>
            <person name="Lapidus A."/>
            <person name="Cheng J.-F."/>
            <person name="Goodwin L."/>
            <person name="Pitluck S."/>
            <person name="Peters L."/>
            <person name="Mikhailova N."/>
            <person name="Held B."/>
            <person name="Detter J.C."/>
            <person name="Han C."/>
            <person name="Tapia R."/>
            <person name="Land M."/>
            <person name="Hauser L."/>
            <person name="Kyrpides N."/>
            <person name="Ivanova N."/>
            <person name="Pagani I."/>
            <person name="Brambilla E.-M."/>
            <person name="Klenk H.-P."/>
            <person name="Woyke T."/>
        </authorList>
    </citation>
    <scope>NUCLEOTIDE SEQUENCE [LARGE SCALE GENOMIC DNA]</scope>
    <source>
        <strain evidence="16">K62</strain>
    </source>
</reference>
<feature type="region of interest" description="Disordered" evidence="13">
    <location>
        <begin position="421"/>
        <end position="450"/>
    </location>
</feature>
<protein>
    <recommendedName>
        <fullName evidence="12">3-isopropylmalate dehydratase large subunit</fullName>
        <ecNumber evidence="12">4.2.1.33</ecNumber>
    </recommendedName>
    <alternativeName>
        <fullName evidence="12">Alpha-IPM isomerase</fullName>
        <shortName evidence="12">IPMI</shortName>
    </alternativeName>
    <alternativeName>
        <fullName evidence="12">Isopropylmalate isomerase</fullName>
    </alternativeName>
</protein>
<comment type="subunit">
    <text evidence="12">Heterodimer of LeuC and LeuD.</text>
</comment>
<keyword evidence="6 12" id="KW-0028">Amino-acid biosynthesis</keyword>
<evidence type="ECO:0000256" key="10">
    <source>
        <dbReference type="ARBA" id="ARBA00023239"/>
    </source>
</evidence>
<dbReference type="PROSITE" id="PS00450">
    <property type="entry name" value="ACONITASE_1"/>
    <property type="match status" value="1"/>
</dbReference>
<proteinExistence type="inferred from homology"/>
<dbReference type="InterPro" id="IPR050067">
    <property type="entry name" value="IPM_dehydratase_rel_enz"/>
</dbReference>
<feature type="binding site" evidence="12">
    <location>
        <position position="412"/>
    </location>
    <ligand>
        <name>[4Fe-4S] cluster</name>
        <dbReference type="ChEBI" id="CHEBI:49883"/>
    </ligand>
</feature>
<dbReference type="GO" id="GO:0051539">
    <property type="term" value="F:4 iron, 4 sulfur cluster binding"/>
    <property type="evidence" value="ECO:0007669"/>
    <property type="project" value="UniProtKB-KW"/>
</dbReference>
<keyword evidence="8 12" id="KW-0408">Iron</keyword>
<keyword evidence="4 12" id="KW-0432">Leucine biosynthesis</keyword>
<reference evidence="15 16" key="1">
    <citation type="submission" date="2011-09" db="EMBL/GenBank/DDBJ databases">
        <authorList>
            <consortium name="US DOE Joint Genome Institute (JGI-PGF)"/>
            <person name="Lucas S."/>
            <person name="Han J."/>
            <person name="Lapidus A."/>
            <person name="Cheng J.-F."/>
            <person name="Goodwin L."/>
            <person name="Pitluck S."/>
            <person name="Peters L."/>
            <person name="Land M.L."/>
            <person name="Hauser L."/>
            <person name="Brambilla E."/>
            <person name="Klenk H.-P."/>
            <person name="Woyke T.J."/>
        </authorList>
    </citation>
    <scope>NUCLEOTIDE SEQUENCE [LARGE SCALE GENOMIC DNA]</scope>
    <source>
        <strain evidence="15 16">K62</strain>
    </source>
</reference>
<dbReference type="EMBL" id="CM001484">
    <property type="protein sequence ID" value="EIE97918.1"/>
    <property type="molecule type" value="Genomic_DNA"/>
</dbReference>
<comment type="function">
    <text evidence="2 12">Catalyzes the isomerization between 2-isopropylmalate and 3-isopropylmalate, via the formation of 2-isopropylmaleate.</text>
</comment>
<dbReference type="Pfam" id="PF00330">
    <property type="entry name" value="Aconitase"/>
    <property type="match status" value="1"/>
</dbReference>
<evidence type="ECO:0000259" key="14">
    <source>
        <dbReference type="Pfam" id="PF00330"/>
    </source>
</evidence>
<dbReference type="STRING" id="928724.SacglDRAFT_00983"/>
<evidence type="ECO:0000256" key="8">
    <source>
        <dbReference type="ARBA" id="ARBA00023004"/>
    </source>
</evidence>
<sequence length="471" mass="50630">MTERRGRTLAEKVWDAHIVRRGDGAEPDLLYIDLHLVHEVTSPQAFDGLRLAGRKVRRPDLTIATEDHNVPTVGIELPIADPVSRTQVETLRRNCEEFGIRLHPMGDDEQGIVHVIGPQLGLTQPGMTVVCGDSHTSTHGAFGAMAFGIGTSEVEHVLATQTLPLRPFKTMAINVEGELRPGVTAKDIILAVIAKIGTGGGQGYVLEYRGSAIESLSMEARMTICNMSIEAGARAGMIAPDETTFAYLKDRPHAPKGAEWDAAVAEWRELRTDDDAVFDAEVHLDASELTPFVTWGTNPGQGLPLSESVPDPAQIADENERLAAEKALSYMDLTPGTPLRDIAVDTVFLGSCTNGRLEDLRAAAEVLRGRKVADGVRMLVVPGSMRVRQAAEAEGLHEVFTEAGAEWRAAGCSMCLGMNPDQLKPGERSASTSNRNFEGRQGKGGRTHLVSPLVAAATAVRGTLSSPEDLD</sequence>
<keyword evidence="11 12" id="KW-0100">Branched-chain amino acid biosynthesis</keyword>
<evidence type="ECO:0000256" key="12">
    <source>
        <dbReference type="HAMAP-Rule" id="MF_01026"/>
    </source>
</evidence>
<feature type="binding site" evidence="12">
    <location>
        <position position="415"/>
    </location>
    <ligand>
        <name>[4Fe-4S] cluster</name>
        <dbReference type="ChEBI" id="CHEBI:49883"/>
    </ligand>
</feature>
<evidence type="ECO:0000256" key="9">
    <source>
        <dbReference type="ARBA" id="ARBA00023014"/>
    </source>
</evidence>
<comment type="similarity">
    <text evidence="12">Belongs to the aconitase/IPM isomerase family. LeuC type 1 subfamily.</text>
</comment>
<dbReference type="GO" id="GO:0046872">
    <property type="term" value="F:metal ion binding"/>
    <property type="evidence" value="ECO:0007669"/>
    <property type="project" value="UniProtKB-KW"/>
</dbReference>
<dbReference type="UniPathway" id="UPA00048">
    <property type="reaction ID" value="UER00071"/>
</dbReference>
<dbReference type="CDD" id="cd01583">
    <property type="entry name" value="IPMI"/>
    <property type="match status" value="1"/>
</dbReference>
<keyword evidence="9 12" id="KW-0411">Iron-sulfur</keyword>
<keyword evidence="10 12" id="KW-0456">Lyase</keyword>
<dbReference type="FunFam" id="3.30.499.10:FF:000007">
    <property type="entry name" value="3-isopropylmalate dehydratase large subunit"/>
    <property type="match status" value="1"/>
</dbReference>
<comment type="catalytic activity">
    <reaction evidence="1 12">
        <text>(2R,3S)-3-isopropylmalate = (2S)-2-isopropylmalate</text>
        <dbReference type="Rhea" id="RHEA:32287"/>
        <dbReference type="ChEBI" id="CHEBI:1178"/>
        <dbReference type="ChEBI" id="CHEBI:35121"/>
        <dbReference type="EC" id="4.2.1.33"/>
    </reaction>
</comment>
<organism evidence="15 16">
    <name type="scientific">Saccharomonospora glauca K62</name>
    <dbReference type="NCBI Taxonomy" id="928724"/>
    <lineage>
        <taxon>Bacteria</taxon>
        <taxon>Bacillati</taxon>
        <taxon>Actinomycetota</taxon>
        <taxon>Actinomycetes</taxon>
        <taxon>Pseudonocardiales</taxon>
        <taxon>Pseudonocardiaceae</taxon>
        <taxon>Saccharomonospora</taxon>
    </lineage>
</organism>
<evidence type="ECO:0000256" key="11">
    <source>
        <dbReference type="ARBA" id="ARBA00023304"/>
    </source>
</evidence>
<feature type="binding site" evidence="12">
    <location>
        <position position="352"/>
    </location>
    <ligand>
        <name>[4Fe-4S] cluster</name>
        <dbReference type="ChEBI" id="CHEBI:49883"/>
    </ligand>
</feature>
<dbReference type="GO" id="GO:0009098">
    <property type="term" value="P:L-leucine biosynthetic process"/>
    <property type="evidence" value="ECO:0007669"/>
    <property type="project" value="UniProtKB-UniRule"/>
</dbReference>